<keyword evidence="7" id="KW-0496">Mitochondrion</keyword>
<dbReference type="InterPro" id="IPR001015">
    <property type="entry name" value="Ferrochelatase"/>
</dbReference>
<reference evidence="13" key="1">
    <citation type="submission" date="2021-06" db="EMBL/GenBank/DDBJ databases">
        <authorList>
            <person name="Kallberg Y."/>
            <person name="Tangrot J."/>
            <person name="Rosling A."/>
        </authorList>
    </citation>
    <scope>NUCLEOTIDE SEQUENCE</scope>
    <source>
        <strain evidence="13">IA702</strain>
    </source>
</reference>
<comment type="subcellular location">
    <subcellularLocation>
        <location evidence="1">Mitochondrion inner membrane</location>
        <topology evidence="1">Peripheral membrane protein</topology>
        <orientation evidence="1">Matrix side</orientation>
    </subcellularLocation>
</comment>
<dbReference type="AlphaFoldDB" id="A0A9N8ZN78"/>
<dbReference type="InterPro" id="IPR033644">
    <property type="entry name" value="Ferrochelatase_C"/>
</dbReference>
<evidence type="ECO:0000256" key="4">
    <source>
        <dbReference type="ARBA" id="ARBA00022792"/>
    </source>
</evidence>
<dbReference type="Pfam" id="PF00762">
    <property type="entry name" value="Ferrochelatase"/>
    <property type="match status" value="1"/>
</dbReference>
<gene>
    <name evidence="13" type="ORF">POCULU_LOCUS2583</name>
</gene>
<keyword evidence="8 12" id="KW-0350">Heme biosynthesis</keyword>
<name>A0A9N8ZN78_9GLOM</name>
<organism evidence="13 14">
    <name type="scientific">Paraglomus occultum</name>
    <dbReference type="NCBI Taxonomy" id="144539"/>
    <lineage>
        <taxon>Eukaryota</taxon>
        <taxon>Fungi</taxon>
        <taxon>Fungi incertae sedis</taxon>
        <taxon>Mucoromycota</taxon>
        <taxon>Glomeromycotina</taxon>
        <taxon>Glomeromycetes</taxon>
        <taxon>Paraglomerales</taxon>
        <taxon>Paraglomeraceae</taxon>
        <taxon>Paraglomus</taxon>
    </lineage>
</organism>
<evidence type="ECO:0000256" key="12">
    <source>
        <dbReference type="RuleBase" id="RU000607"/>
    </source>
</evidence>
<keyword evidence="10 12" id="KW-0456">Lyase</keyword>
<keyword evidence="6 12" id="KW-0408">Iron</keyword>
<evidence type="ECO:0000256" key="9">
    <source>
        <dbReference type="ARBA" id="ARBA00023136"/>
    </source>
</evidence>
<dbReference type="PANTHER" id="PTHR11108:SF1">
    <property type="entry name" value="FERROCHELATASE, MITOCHONDRIAL"/>
    <property type="match status" value="1"/>
</dbReference>
<keyword evidence="9" id="KW-0472">Membrane</keyword>
<comment type="similarity">
    <text evidence="3 12">Belongs to the ferrochelatase family.</text>
</comment>
<dbReference type="InterPro" id="IPR019772">
    <property type="entry name" value="Ferrochelatase_AS"/>
</dbReference>
<dbReference type="PANTHER" id="PTHR11108">
    <property type="entry name" value="FERROCHELATASE"/>
    <property type="match status" value="1"/>
</dbReference>
<comment type="caution">
    <text evidence="13">The sequence shown here is derived from an EMBL/GenBank/DDBJ whole genome shotgun (WGS) entry which is preliminary data.</text>
</comment>
<protein>
    <recommendedName>
        <fullName evidence="12">Ferrochelatase</fullName>
        <ecNumber evidence="12">4.98.1.1</ecNumber>
    </recommendedName>
</protein>
<evidence type="ECO:0000256" key="1">
    <source>
        <dbReference type="ARBA" id="ARBA00004443"/>
    </source>
</evidence>
<dbReference type="GO" id="GO:0004325">
    <property type="term" value="F:ferrochelatase activity"/>
    <property type="evidence" value="ECO:0007669"/>
    <property type="project" value="UniProtKB-UniRule"/>
</dbReference>
<evidence type="ECO:0000256" key="2">
    <source>
        <dbReference type="ARBA" id="ARBA00004943"/>
    </source>
</evidence>
<dbReference type="CDD" id="cd00419">
    <property type="entry name" value="Ferrochelatase_C"/>
    <property type="match status" value="1"/>
</dbReference>
<evidence type="ECO:0000256" key="11">
    <source>
        <dbReference type="ARBA" id="ARBA00023244"/>
    </source>
</evidence>
<comment type="function">
    <text evidence="12">Catalyzes the ferrous insertion into protoporphyrin IX.</text>
</comment>
<sequence>MNLGGPETLDGVQDFLTRLFSDPDLIPLPFQKSVAPIIAKRRTPRIQDQYAKIGGGSPIKTWTELQGKGMVRLLDKLSPETAPHKAYIAFRYAPPLTEDAINQMKEDGVTRAVAFTQYPQYSCSTTGSSLNELWRRLQDLDPHGSVKWSVIDRWPTHTGLIEAFARHIESALSTYPAESRSNVILLFSAHSLPMVVVNRGDPYTAEVAATVYRVMERLKFSNPYRLVWQSQVGPQPWMGPKTDEALTGLGKKGYKDVLLVPIAFTSDHIETLFELDLEYGHMAKEAGITGLKRAESLNDDPIFIEAMANLVADHLRSRQPVSVQLPLRCPQCKNEVCRRSKEFFANQQI</sequence>
<dbReference type="FunFam" id="3.40.50.1400:FF:000003">
    <property type="entry name" value="Ferrochelatase"/>
    <property type="match status" value="1"/>
</dbReference>
<dbReference type="HAMAP" id="MF_00323">
    <property type="entry name" value="Ferrochelatase"/>
    <property type="match status" value="1"/>
</dbReference>
<evidence type="ECO:0000256" key="6">
    <source>
        <dbReference type="ARBA" id="ARBA00023004"/>
    </source>
</evidence>
<keyword evidence="5" id="KW-0809">Transit peptide</keyword>
<dbReference type="Proteomes" id="UP000789572">
    <property type="component" value="Unassembled WGS sequence"/>
</dbReference>
<dbReference type="GO" id="GO:0005743">
    <property type="term" value="C:mitochondrial inner membrane"/>
    <property type="evidence" value="ECO:0007669"/>
    <property type="project" value="UniProtKB-SubCell"/>
</dbReference>
<dbReference type="NCBIfam" id="TIGR00109">
    <property type="entry name" value="hemH"/>
    <property type="match status" value="1"/>
</dbReference>
<dbReference type="Gene3D" id="3.40.50.1400">
    <property type="match status" value="2"/>
</dbReference>
<evidence type="ECO:0000256" key="10">
    <source>
        <dbReference type="ARBA" id="ARBA00023239"/>
    </source>
</evidence>
<dbReference type="SUPFAM" id="SSF53800">
    <property type="entry name" value="Chelatase"/>
    <property type="match status" value="1"/>
</dbReference>
<evidence type="ECO:0000256" key="5">
    <source>
        <dbReference type="ARBA" id="ARBA00022946"/>
    </source>
</evidence>
<keyword evidence="11 12" id="KW-0627">Porphyrin biosynthesis</keyword>
<evidence type="ECO:0000313" key="13">
    <source>
        <dbReference type="EMBL" id="CAG8501225.1"/>
    </source>
</evidence>
<evidence type="ECO:0000256" key="3">
    <source>
        <dbReference type="ARBA" id="ARBA00007718"/>
    </source>
</evidence>
<keyword evidence="14" id="KW-1185">Reference proteome</keyword>
<evidence type="ECO:0000256" key="7">
    <source>
        <dbReference type="ARBA" id="ARBA00023128"/>
    </source>
</evidence>
<dbReference type="EC" id="4.98.1.1" evidence="12"/>
<dbReference type="OrthoDB" id="1323at2759"/>
<dbReference type="GO" id="GO:0006783">
    <property type="term" value="P:heme biosynthetic process"/>
    <property type="evidence" value="ECO:0007669"/>
    <property type="project" value="UniProtKB-UniRule"/>
</dbReference>
<evidence type="ECO:0000313" key="14">
    <source>
        <dbReference type="Proteomes" id="UP000789572"/>
    </source>
</evidence>
<accession>A0A9N8ZN78</accession>
<dbReference type="InterPro" id="IPR033659">
    <property type="entry name" value="Ferrochelatase_N"/>
</dbReference>
<comment type="pathway">
    <text evidence="2 12">Porphyrin-containing compound metabolism; protoheme biosynthesis; protoheme from protoporphyrin-IX: step 1/1.</text>
</comment>
<comment type="catalytic activity">
    <reaction evidence="12">
        <text>heme b + 2 H(+) = protoporphyrin IX + Fe(2+)</text>
        <dbReference type="Rhea" id="RHEA:22584"/>
        <dbReference type="ChEBI" id="CHEBI:15378"/>
        <dbReference type="ChEBI" id="CHEBI:29033"/>
        <dbReference type="ChEBI" id="CHEBI:57306"/>
        <dbReference type="ChEBI" id="CHEBI:60344"/>
        <dbReference type="EC" id="4.98.1.1"/>
    </reaction>
</comment>
<dbReference type="PROSITE" id="PS00534">
    <property type="entry name" value="FERROCHELATASE"/>
    <property type="match status" value="1"/>
</dbReference>
<proteinExistence type="inferred from homology"/>
<keyword evidence="4 12" id="KW-0999">Mitochondrion inner membrane</keyword>
<evidence type="ECO:0000256" key="8">
    <source>
        <dbReference type="ARBA" id="ARBA00023133"/>
    </source>
</evidence>
<dbReference type="CDD" id="cd03411">
    <property type="entry name" value="Ferrochelatase_N"/>
    <property type="match status" value="1"/>
</dbReference>
<dbReference type="EMBL" id="CAJVPJ010000248">
    <property type="protein sequence ID" value="CAG8501225.1"/>
    <property type="molecule type" value="Genomic_DNA"/>
</dbReference>